<dbReference type="InterPro" id="IPR032675">
    <property type="entry name" value="LRR_dom_sf"/>
</dbReference>
<dbReference type="Gene3D" id="1.20.1280.50">
    <property type="match status" value="1"/>
</dbReference>
<organism evidence="1 2">
    <name type="scientific">Ephemerocybe angulata</name>
    <dbReference type="NCBI Taxonomy" id="980116"/>
    <lineage>
        <taxon>Eukaryota</taxon>
        <taxon>Fungi</taxon>
        <taxon>Dikarya</taxon>
        <taxon>Basidiomycota</taxon>
        <taxon>Agaricomycotina</taxon>
        <taxon>Agaricomycetes</taxon>
        <taxon>Agaricomycetidae</taxon>
        <taxon>Agaricales</taxon>
        <taxon>Agaricineae</taxon>
        <taxon>Psathyrellaceae</taxon>
        <taxon>Ephemerocybe</taxon>
    </lineage>
</organism>
<accession>A0A8H6HWJ5</accession>
<dbReference type="Gene3D" id="3.80.10.10">
    <property type="entry name" value="Ribonuclease Inhibitor"/>
    <property type="match status" value="1"/>
</dbReference>
<comment type="caution">
    <text evidence="1">The sequence shown here is derived from an EMBL/GenBank/DDBJ whole genome shotgun (WGS) entry which is preliminary data.</text>
</comment>
<evidence type="ECO:0000313" key="2">
    <source>
        <dbReference type="Proteomes" id="UP000521943"/>
    </source>
</evidence>
<evidence type="ECO:0008006" key="3">
    <source>
        <dbReference type="Google" id="ProtNLM"/>
    </source>
</evidence>
<evidence type="ECO:0000313" key="1">
    <source>
        <dbReference type="EMBL" id="KAF6754494.1"/>
    </source>
</evidence>
<dbReference type="OrthoDB" id="3253362at2759"/>
<dbReference type="SUPFAM" id="SSF52047">
    <property type="entry name" value="RNI-like"/>
    <property type="match status" value="1"/>
</dbReference>
<gene>
    <name evidence="1" type="ORF">DFP72DRAFT_990353</name>
</gene>
<name>A0A8H6HWJ5_9AGAR</name>
<protein>
    <recommendedName>
        <fullName evidence="3">F-box domain-containing protein</fullName>
    </recommendedName>
</protein>
<sequence length="459" mass="51910">MGSSPMSKLPLELLSEIFLFCLPKEKYPTPSPMTAPMLLMHVCQAWRYVARHTQELWSSIHLNYRSVDEDVPATGLWLSYSGEAPLSLSLSIDFNERPHQSILNILCRYAHRWKHVRFEFRHLSCPQVDVSTSNIAPITQLLSTAPHLKELTWVDDMADTETLLALPLPRLSRLSLSMNYGRLDYLELLDQCENLEYIRLTRPSPDILPSQTPRLLTKLTSLNIARDITGILNHLILPSLKHVRVHLDADSSEDDNDRYSRLGVVTPAIASQKCWDPKDLIQLIERSSCQVESLWINTPVTDDDLLACLQACDQSLKSLTVRGKQPCSALVEMLTPRRAMLSSLSASSEDMTCLCPRLSELGIDIRIPNSCSLVELVERRAELASQPDTTISPFNRLRLHYPAGHKDIPILRHIAIAANAKERNSMDLTIIESRTGNLRGSSAGRMRPYLYRRNISSSR</sequence>
<dbReference type="Proteomes" id="UP000521943">
    <property type="component" value="Unassembled WGS sequence"/>
</dbReference>
<reference evidence="1 2" key="1">
    <citation type="submission" date="2020-07" db="EMBL/GenBank/DDBJ databases">
        <title>Comparative genomics of pyrophilous fungi reveals a link between fire events and developmental genes.</title>
        <authorList>
            <consortium name="DOE Joint Genome Institute"/>
            <person name="Steindorff A.S."/>
            <person name="Carver A."/>
            <person name="Calhoun S."/>
            <person name="Stillman K."/>
            <person name="Liu H."/>
            <person name="Lipzen A."/>
            <person name="Pangilinan J."/>
            <person name="Labutti K."/>
            <person name="Bruns T.D."/>
            <person name="Grigoriev I.V."/>
        </authorList>
    </citation>
    <scope>NUCLEOTIDE SEQUENCE [LARGE SCALE GENOMIC DNA]</scope>
    <source>
        <strain evidence="1 2">CBS 144469</strain>
    </source>
</reference>
<dbReference type="EMBL" id="JACGCI010000034">
    <property type="protein sequence ID" value="KAF6754494.1"/>
    <property type="molecule type" value="Genomic_DNA"/>
</dbReference>
<keyword evidence="2" id="KW-1185">Reference proteome</keyword>
<dbReference type="AlphaFoldDB" id="A0A8H6HWJ5"/>
<proteinExistence type="predicted"/>